<keyword evidence="3" id="KW-0813">Transport</keyword>
<evidence type="ECO:0000313" key="18">
    <source>
        <dbReference type="Proteomes" id="UP000198851"/>
    </source>
</evidence>
<dbReference type="GO" id="GO:0020037">
    <property type="term" value="F:heme binding"/>
    <property type="evidence" value="ECO:0007669"/>
    <property type="project" value="InterPro"/>
</dbReference>
<dbReference type="FunFam" id="1.10.760.10:FF:000019">
    <property type="entry name" value="Di-heme cytochrome C peroxidase"/>
    <property type="match status" value="1"/>
</dbReference>
<dbReference type="PIRSF" id="PIRSF000294">
    <property type="entry name" value="Cytochrome-c_peroxidase"/>
    <property type="match status" value="1"/>
</dbReference>
<evidence type="ECO:0000313" key="17">
    <source>
        <dbReference type="EMBL" id="SFK61217.1"/>
    </source>
</evidence>
<dbReference type="OrthoDB" id="9805202at2"/>
<dbReference type="InterPro" id="IPR026259">
    <property type="entry name" value="MauG/Cytc_peroxidase"/>
</dbReference>
<feature type="binding site" description="covalent" evidence="13">
    <location>
        <position position="223"/>
    </location>
    <ligand>
        <name>heme c</name>
        <dbReference type="ChEBI" id="CHEBI:61717"/>
        <label>2</label>
    </ligand>
</feature>
<dbReference type="PANTHER" id="PTHR30600">
    <property type="entry name" value="CYTOCHROME C PEROXIDASE-RELATED"/>
    <property type="match status" value="1"/>
</dbReference>
<keyword evidence="18" id="KW-1185">Reference proteome</keyword>
<evidence type="ECO:0000256" key="9">
    <source>
        <dbReference type="ARBA" id="ARBA00023002"/>
    </source>
</evidence>
<evidence type="ECO:0000256" key="12">
    <source>
        <dbReference type="ARBA" id="ARBA00073576"/>
    </source>
</evidence>
<sequence>MLPTMCARVAVAGFWVLLGAFAAHAQTSLSPDRQDFRRPTTIPFPESAPYSREIATLGKMLFFDPRLSKHQNMSCASCHNPSFGWEAPVARAIGAKSRPLSRHTPTVLNQAWSTSFFWDGRAQSLEQQAVGPLTAASEMAASFDLIFTRLSAVPLYRTTFERLFPEEGINKETVLRSLATYERTLVAANAPFDRWVEGDETAISEKAKRGFNLFVGQAGCAACHAGWAFTDGGFYDVGSELVLYAPVLSGDGETGRPKLKVPTLRNISLRAPYTHLGGFQSLEDLIWHYSDAGTSLGLSGRLDSAPFSITAVQVAEIVAFLETLTEEGAPVRAPVLPSN</sequence>
<dbReference type="GO" id="GO:0042597">
    <property type="term" value="C:periplasmic space"/>
    <property type="evidence" value="ECO:0007669"/>
    <property type="project" value="UniProtKB-SubCell"/>
</dbReference>
<feature type="domain" description="Cytochrome c" evidence="16">
    <location>
        <begin position="205"/>
        <end position="325"/>
    </location>
</feature>
<dbReference type="EMBL" id="FOSZ01000001">
    <property type="protein sequence ID" value="SFK61217.1"/>
    <property type="molecule type" value="Genomic_DNA"/>
</dbReference>
<keyword evidence="10 14" id="KW-0408">Iron</keyword>
<evidence type="ECO:0000256" key="15">
    <source>
        <dbReference type="SAM" id="SignalP"/>
    </source>
</evidence>
<evidence type="ECO:0000259" key="16">
    <source>
        <dbReference type="PROSITE" id="PS51007"/>
    </source>
</evidence>
<keyword evidence="6 15" id="KW-0732">Signal</keyword>
<dbReference type="SUPFAM" id="SSF46626">
    <property type="entry name" value="Cytochrome c"/>
    <property type="match status" value="2"/>
</dbReference>
<evidence type="ECO:0000256" key="7">
    <source>
        <dbReference type="ARBA" id="ARBA00022764"/>
    </source>
</evidence>
<keyword evidence="4 13" id="KW-0349">Heme</keyword>
<dbReference type="AlphaFoldDB" id="A0A1I4AZ85"/>
<keyword evidence="7" id="KW-0574">Periplasm</keyword>
<dbReference type="InterPro" id="IPR004852">
    <property type="entry name" value="Di-haem_cyt_c_peroxidsae"/>
</dbReference>
<dbReference type="STRING" id="1280847.SAMN04488036_101669"/>
<feature type="binding site" description="covalent" evidence="13">
    <location>
        <position position="75"/>
    </location>
    <ligand>
        <name>heme c</name>
        <dbReference type="ChEBI" id="CHEBI:61717"/>
        <label>1</label>
    </ligand>
</feature>
<accession>A0A1I4AZ85</accession>
<evidence type="ECO:0000256" key="11">
    <source>
        <dbReference type="ARBA" id="ARBA00058991"/>
    </source>
</evidence>
<dbReference type="Proteomes" id="UP000198851">
    <property type="component" value="Unassembled WGS sequence"/>
</dbReference>
<organism evidence="17 18">
    <name type="scientific">Shimia haliotis</name>
    <dbReference type="NCBI Taxonomy" id="1280847"/>
    <lineage>
        <taxon>Bacteria</taxon>
        <taxon>Pseudomonadati</taxon>
        <taxon>Pseudomonadota</taxon>
        <taxon>Alphaproteobacteria</taxon>
        <taxon>Rhodobacterales</taxon>
        <taxon>Roseobacteraceae</taxon>
    </lineage>
</organism>
<proteinExistence type="predicted"/>
<gene>
    <name evidence="17" type="ORF">SAMN04488036_101669</name>
</gene>
<comment type="subcellular location">
    <subcellularLocation>
        <location evidence="1">Periplasm</location>
    </subcellularLocation>
</comment>
<evidence type="ECO:0000256" key="2">
    <source>
        <dbReference type="ARBA" id="ARBA00004856"/>
    </source>
</evidence>
<evidence type="ECO:0000256" key="14">
    <source>
        <dbReference type="PIRSR" id="PIRSR000294-2"/>
    </source>
</evidence>
<evidence type="ECO:0000256" key="6">
    <source>
        <dbReference type="ARBA" id="ARBA00022729"/>
    </source>
</evidence>
<dbReference type="InterPro" id="IPR009056">
    <property type="entry name" value="Cyt_c-like_dom"/>
</dbReference>
<evidence type="ECO:0000256" key="4">
    <source>
        <dbReference type="ARBA" id="ARBA00022617"/>
    </source>
</evidence>
<dbReference type="InterPro" id="IPR036909">
    <property type="entry name" value="Cyt_c-like_dom_sf"/>
</dbReference>
<keyword evidence="8" id="KW-0249">Electron transport</keyword>
<evidence type="ECO:0000256" key="13">
    <source>
        <dbReference type="PIRSR" id="PIRSR000294-1"/>
    </source>
</evidence>
<evidence type="ECO:0000256" key="1">
    <source>
        <dbReference type="ARBA" id="ARBA00004418"/>
    </source>
</evidence>
<dbReference type="GO" id="GO:0009055">
    <property type="term" value="F:electron transfer activity"/>
    <property type="evidence" value="ECO:0007669"/>
    <property type="project" value="InterPro"/>
</dbReference>
<feature type="chain" id="PRO_5011578305" description="Methylamine utilization protein MauG" evidence="15">
    <location>
        <begin position="26"/>
        <end position="339"/>
    </location>
</feature>
<evidence type="ECO:0000256" key="3">
    <source>
        <dbReference type="ARBA" id="ARBA00022448"/>
    </source>
</evidence>
<dbReference type="Gene3D" id="1.10.760.10">
    <property type="entry name" value="Cytochrome c-like domain"/>
    <property type="match status" value="2"/>
</dbReference>
<reference evidence="18" key="1">
    <citation type="submission" date="2016-10" db="EMBL/GenBank/DDBJ databases">
        <authorList>
            <person name="Varghese N."/>
            <person name="Submissions S."/>
        </authorList>
    </citation>
    <scope>NUCLEOTIDE SEQUENCE [LARGE SCALE GENOMIC DNA]</scope>
    <source>
        <strain evidence="18">DSM 28453</strain>
    </source>
</reference>
<feature type="signal peptide" evidence="15">
    <location>
        <begin position="1"/>
        <end position="25"/>
    </location>
</feature>
<feature type="binding site" description="covalent" evidence="13">
    <location>
        <position position="220"/>
    </location>
    <ligand>
        <name>heme c</name>
        <dbReference type="ChEBI" id="CHEBI:61717"/>
        <label>2</label>
    </ligand>
</feature>
<evidence type="ECO:0000256" key="8">
    <source>
        <dbReference type="ARBA" id="ARBA00022982"/>
    </source>
</evidence>
<dbReference type="PROSITE" id="PS51007">
    <property type="entry name" value="CYTC"/>
    <property type="match status" value="1"/>
</dbReference>
<feature type="binding site" description="covalent" evidence="13">
    <location>
        <position position="78"/>
    </location>
    <ligand>
        <name>heme c</name>
        <dbReference type="ChEBI" id="CHEBI:61717"/>
        <label>1</label>
    </ligand>
</feature>
<feature type="binding site" description="axial binding residue" evidence="14">
    <location>
        <position position="224"/>
    </location>
    <ligand>
        <name>heme c</name>
        <dbReference type="ChEBI" id="CHEBI:61717"/>
        <label>2</label>
    </ligand>
    <ligandPart>
        <name>Fe</name>
        <dbReference type="ChEBI" id="CHEBI:18248"/>
    </ligandPart>
</feature>
<comment type="function">
    <text evidence="11">Involved in methylamine metabolism. Essential for the maturation of the beta subunit of MADH, presumably via a step in the biosynthesis of tryptophan tryptophylquinone (TTQ), the cofactor of MADH.</text>
</comment>
<protein>
    <recommendedName>
        <fullName evidence="12">Methylamine utilization protein MauG</fullName>
    </recommendedName>
</protein>
<feature type="binding site" description="axial binding residue" evidence="14">
    <location>
        <position position="79"/>
    </location>
    <ligand>
        <name>heme c</name>
        <dbReference type="ChEBI" id="CHEBI:61717"/>
        <label>1</label>
    </ligand>
    <ligandPart>
        <name>Fe</name>
        <dbReference type="ChEBI" id="CHEBI:18248"/>
    </ligandPart>
</feature>
<comment type="cofactor">
    <cofactor evidence="13">
        <name>heme</name>
        <dbReference type="ChEBI" id="CHEBI:30413"/>
    </cofactor>
    <text evidence="13">Binds 2 heme groups.</text>
</comment>
<name>A0A1I4AZ85_9RHOB</name>
<dbReference type="PANTHER" id="PTHR30600:SF10">
    <property type="entry name" value="BLL6722 PROTEIN"/>
    <property type="match status" value="1"/>
</dbReference>
<evidence type="ECO:0000256" key="5">
    <source>
        <dbReference type="ARBA" id="ARBA00022723"/>
    </source>
</evidence>
<dbReference type="GO" id="GO:0004130">
    <property type="term" value="F:cytochrome-c peroxidase activity"/>
    <property type="evidence" value="ECO:0007669"/>
    <property type="project" value="TreeGrafter"/>
</dbReference>
<evidence type="ECO:0000256" key="10">
    <source>
        <dbReference type="ARBA" id="ARBA00023004"/>
    </source>
</evidence>
<keyword evidence="9" id="KW-0560">Oxidoreductase</keyword>
<comment type="PTM">
    <text evidence="13">Binds 2 heme groups per subunit.</text>
</comment>
<dbReference type="GO" id="GO:0046872">
    <property type="term" value="F:metal ion binding"/>
    <property type="evidence" value="ECO:0007669"/>
    <property type="project" value="UniProtKB-KW"/>
</dbReference>
<keyword evidence="17" id="KW-0575">Peroxidase</keyword>
<dbReference type="Pfam" id="PF03150">
    <property type="entry name" value="CCP_MauG"/>
    <property type="match status" value="1"/>
</dbReference>
<dbReference type="InterPro" id="IPR051395">
    <property type="entry name" value="Cytochrome_c_Peroxidase/MauG"/>
</dbReference>
<keyword evidence="5 14" id="KW-0479">Metal-binding</keyword>
<comment type="pathway">
    <text evidence="2">One-carbon metabolism; methylamine degradation.</text>
</comment>